<gene>
    <name evidence="1" type="ORF">LCGC14_1038720</name>
</gene>
<accession>A0A0F9QAL9</accession>
<dbReference type="EMBL" id="LAZR01004264">
    <property type="protein sequence ID" value="KKN10216.1"/>
    <property type="molecule type" value="Genomic_DNA"/>
</dbReference>
<proteinExistence type="predicted"/>
<evidence type="ECO:0000313" key="1">
    <source>
        <dbReference type="EMBL" id="KKN10216.1"/>
    </source>
</evidence>
<dbReference type="AlphaFoldDB" id="A0A0F9QAL9"/>
<comment type="caution">
    <text evidence="1">The sequence shown here is derived from an EMBL/GenBank/DDBJ whole genome shotgun (WGS) entry which is preliminary data.</text>
</comment>
<organism evidence="1">
    <name type="scientific">marine sediment metagenome</name>
    <dbReference type="NCBI Taxonomy" id="412755"/>
    <lineage>
        <taxon>unclassified sequences</taxon>
        <taxon>metagenomes</taxon>
        <taxon>ecological metagenomes</taxon>
    </lineage>
</organism>
<name>A0A0F9QAL9_9ZZZZ</name>
<protein>
    <submittedName>
        <fullName evidence="1">Uncharacterized protein</fullName>
    </submittedName>
</protein>
<sequence>MMKRKIKELEERIDELRSQLTEGRDYLMTVNADEVTVENALESFGFGRNGLKSY</sequence>
<reference evidence="1" key="1">
    <citation type="journal article" date="2015" name="Nature">
        <title>Complex archaea that bridge the gap between prokaryotes and eukaryotes.</title>
        <authorList>
            <person name="Spang A."/>
            <person name="Saw J.H."/>
            <person name="Jorgensen S.L."/>
            <person name="Zaremba-Niedzwiedzka K."/>
            <person name="Martijn J."/>
            <person name="Lind A.E."/>
            <person name="van Eijk R."/>
            <person name="Schleper C."/>
            <person name="Guy L."/>
            <person name="Ettema T.J."/>
        </authorList>
    </citation>
    <scope>NUCLEOTIDE SEQUENCE</scope>
</reference>